<feature type="transmembrane region" description="Helical" evidence="6">
    <location>
        <begin position="125"/>
        <end position="143"/>
    </location>
</feature>
<keyword evidence="8" id="KW-1185">Reference proteome</keyword>
<evidence type="ECO:0000313" key="7">
    <source>
        <dbReference type="EMBL" id="MBC5671828.1"/>
    </source>
</evidence>
<dbReference type="Pfam" id="PF02653">
    <property type="entry name" value="BPD_transp_2"/>
    <property type="match status" value="1"/>
</dbReference>
<comment type="caution">
    <text evidence="7">The sequence shown here is derived from an EMBL/GenBank/DDBJ whole genome shotgun (WGS) entry which is preliminary data.</text>
</comment>
<proteinExistence type="predicted"/>
<sequence>MAEKSSIKNKRWFKMAVFYVCYALLFVLANVLTGNRFFSTTNIISTVSHAVFPGLVGFGMVFIMTGGIVDLSIGATVILAGNVGAYLSAELGLGYAGLIAGCLICAACCELLTVTIGLKARIPSWIAGLGMTLVYEAVMGMYSEWMSKTQGTAVLEMGASRGFGRIPGMIIVWLAGFAVCYFLYNYTSIGMNIRALGCNAGVAGAMGVKKDKSLLIGTLIGGLFIGVAAMCYISFNGHLTAVTGMNSVSQIFKSLAVFLLATSFESIIGVPAGVLFGSLLIAGLFNCLTLLGVPSGTGQDILLGVIVILCGVISKLNYKGVSK</sequence>
<evidence type="ECO:0000256" key="4">
    <source>
        <dbReference type="ARBA" id="ARBA00022989"/>
    </source>
</evidence>
<protein>
    <submittedName>
        <fullName evidence="7">ABC transporter permease</fullName>
    </submittedName>
</protein>
<feature type="transmembrane region" description="Helical" evidence="6">
    <location>
        <begin position="214"/>
        <end position="235"/>
    </location>
</feature>
<feature type="transmembrane region" description="Helical" evidence="6">
    <location>
        <begin position="43"/>
        <end position="64"/>
    </location>
</feature>
<feature type="transmembrane region" description="Helical" evidence="6">
    <location>
        <begin position="241"/>
        <end position="261"/>
    </location>
</feature>
<evidence type="ECO:0000256" key="3">
    <source>
        <dbReference type="ARBA" id="ARBA00022692"/>
    </source>
</evidence>
<evidence type="ECO:0000256" key="6">
    <source>
        <dbReference type="SAM" id="Phobius"/>
    </source>
</evidence>
<dbReference type="PANTHER" id="PTHR32196">
    <property type="entry name" value="ABC TRANSPORTER PERMEASE PROTEIN YPHD-RELATED-RELATED"/>
    <property type="match status" value="1"/>
</dbReference>
<keyword evidence="3 6" id="KW-0812">Transmembrane</keyword>
<evidence type="ECO:0000256" key="1">
    <source>
        <dbReference type="ARBA" id="ARBA00004651"/>
    </source>
</evidence>
<evidence type="ECO:0000256" key="2">
    <source>
        <dbReference type="ARBA" id="ARBA00022475"/>
    </source>
</evidence>
<accession>A0ABR7F9H7</accession>
<feature type="transmembrane region" description="Helical" evidence="6">
    <location>
        <begin position="12"/>
        <end position="31"/>
    </location>
</feature>
<reference evidence="7 8" key="1">
    <citation type="submission" date="2020-08" db="EMBL/GenBank/DDBJ databases">
        <title>Genome public.</title>
        <authorList>
            <person name="Liu C."/>
            <person name="Sun Q."/>
        </authorList>
    </citation>
    <scope>NUCLEOTIDE SEQUENCE [LARGE SCALE GENOMIC DNA]</scope>
    <source>
        <strain evidence="7 8">NSJ-34</strain>
    </source>
</reference>
<feature type="transmembrane region" description="Helical" evidence="6">
    <location>
        <begin position="301"/>
        <end position="318"/>
    </location>
</feature>
<dbReference type="EMBL" id="JACOOU010000002">
    <property type="protein sequence ID" value="MBC5671828.1"/>
    <property type="molecule type" value="Genomic_DNA"/>
</dbReference>
<feature type="transmembrane region" description="Helical" evidence="6">
    <location>
        <begin position="163"/>
        <end position="184"/>
    </location>
</feature>
<evidence type="ECO:0000256" key="5">
    <source>
        <dbReference type="ARBA" id="ARBA00023136"/>
    </source>
</evidence>
<comment type="subcellular location">
    <subcellularLocation>
        <location evidence="1">Cell membrane</location>
        <topology evidence="1">Multi-pass membrane protein</topology>
    </subcellularLocation>
</comment>
<dbReference type="PANTHER" id="PTHR32196:SF69">
    <property type="entry name" value="BRANCHED-CHAIN AMINO ACID TRANSPORT SYSTEM, PERMEASE PROTEIN"/>
    <property type="match status" value="1"/>
</dbReference>
<gene>
    <name evidence="7" type="ORF">H8S76_06170</name>
</gene>
<dbReference type="RefSeq" id="WP_033142354.1">
    <property type="nucleotide sequence ID" value="NZ_JACOOU010000002.1"/>
</dbReference>
<keyword evidence="5 6" id="KW-0472">Membrane</keyword>
<feature type="transmembrane region" description="Helical" evidence="6">
    <location>
        <begin position="273"/>
        <end position="295"/>
    </location>
</feature>
<dbReference type="Proteomes" id="UP000654573">
    <property type="component" value="Unassembled WGS sequence"/>
</dbReference>
<keyword evidence="4 6" id="KW-1133">Transmembrane helix</keyword>
<feature type="transmembrane region" description="Helical" evidence="6">
    <location>
        <begin position="95"/>
        <end position="118"/>
    </location>
</feature>
<organism evidence="7 8">
    <name type="scientific">Blautia celeris</name>
    <dbReference type="NCBI Taxonomy" id="2763026"/>
    <lineage>
        <taxon>Bacteria</taxon>
        <taxon>Bacillati</taxon>
        <taxon>Bacillota</taxon>
        <taxon>Clostridia</taxon>
        <taxon>Lachnospirales</taxon>
        <taxon>Lachnospiraceae</taxon>
        <taxon>Blautia</taxon>
    </lineage>
</organism>
<dbReference type="InterPro" id="IPR001851">
    <property type="entry name" value="ABC_transp_permease"/>
</dbReference>
<evidence type="ECO:0000313" key="8">
    <source>
        <dbReference type="Proteomes" id="UP000654573"/>
    </source>
</evidence>
<keyword evidence="2" id="KW-1003">Cell membrane</keyword>
<name>A0ABR7F9H7_9FIRM</name>